<dbReference type="Gene3D" id="3.40.50.300">
    <property type="entry name" value="P-loop containing nucleotide triphosphate hydrolases"/>
    <property type="match status" value="1"/>
</dbReference>
<proteinExistence type="inferred from homology"/>
<evidence type="ECO:0000313" key="3">
    <source>
        <dbReference type="EMBL" id="BDI32975.1"/>
    </source>
</evidence>
<dbReference type="Proteomes" id="UP000287394">
    <property type="component" value="Chromosome"/>
</dbReference>
<dbReference type="NCBIfam" id="TIGR01420">
    <property type="entry name" value="pilT_fam"/>
    <property type="match status" value="1"/>
</dbReference>
<feature type="compositionally biased region" description="Low complexity" evidence="2">
    <location>
        <begin position="50"/>
        <end position="64"/>
    </location>
</feature>
<dbReference type="PROSITE" id="PS00662">
    <property type="entry name" value="T2SP_E"/>
    <property type="match status" value="1"/>
</dbReference>
<dbReference type="PANTHER" id="PTHR30486:SF16">
    <property type="entry name" value="TWITCHING MOTILITY PROTEIN PILT"/>
    <property type="match status" value="1"/>
</dbReference>
<name>A0A402CPU9_9BACT</name>
<evidence type="ECO:0000256" key="1">
    <source>
        <dbReference type="ARBA" id="ARBA00006611"/>
    </source>
</evidence>
<dbReference type="PANTHER" id="PTHR30486">
    <property type="entry name" value="TWITCHING MOTILITY PROTEIN PILT"/>
    <property type="match status" value="1"/>
</dbReference>
<reference evidence="3 4" key="1">
    <citation type="journal article" date="2019" name="Int. J. Syst. Evol. Microbiol.">
        <title>Capsulimonas corticalis gen. nov., sp. nov., an aerobic capsulated bacterium, of a novel bacterial order, Capsulimonadales ord. nov., of the class Armatimonadia of the phylum Armatimonadetes.</title>
        <authorList>
            <person name="Li J."/>
            <person name="Kudo C."/>
            <person name="Tonouchi A."/>
        </authorList>
    </citation>
    <scope>NUCLEOTIDE SEQUENCE [LARGE SCALE GENOMIC DNA]</scope>
    <source>
        <strain evidence="3 4">AX-7</strain>
    </source>
</reference>
<feature type="region of interest" description="Disordered" evidence="2">
    <location>
        <begin position="1"/>
        <end position="79"/>
    </location>
</feature>
<dbReference type="SMART" id="SM00382">
    <property type="entry name" value="AAA"/>
    <property type="match status" value="1"/>
</dbReference>
<dbReference type="Pfam" id="PF00437">
    <property type="entry name" value="T2SSE"/>
    <property type="match status" value="1"/>
</dbReference>
<protein>
    <submittedName>
        <fullName evidence="3">Twitching motility protein PilT</fullName>
    </submittedName>
</protein>
<dbReference type="InterPro" id="IPR006321">
    <property type="entry name" value="PilT/PilU"/>
</dbReference>
<evidence type="ECO:0000256" key="2">
    <source>
        <dbReference type="SAM" id="MobiDB-lite"/>
    </source>
</evidence>
<comment type="similarity">
    <text evidence="1">Belongs to the GSP E family.</text>
</comment>
<accession>A0A402CPU9</accession>
<dbReference type="InterPro" id="IPR027417">
    <property type="entry name" value="P-loop_NTPase"/>
</dbReference>
<dbReference type="CDD" id="cd01131">
    <property type="entry name" value="PilT"/>
    <property type="match status" value="1"/>
</dbReference>
<dbReference type="InterPro" id="IPR001482">
    <property type="entry name" value="T2SS/T4SS_dom"/>
</dbReference>
<organism evidence="3 4">
    <name type="scientific">Capsulimonas corticalis</name>
    <dbReference type="NCBI Taxonomy" id="2219043"/>
    <lineage>
        <taxon>Bacteria</taxon>
        <taxon>Bacillati</taxon>
        <taxon>Armatimonadota</taxon>
        <taxon>Armatimonadia</taxon>
        <taxon>Capsulimonadales</taxon>
        <taxon>Capsulimonadaceae</taxon>
        <taxon>Capsulimonas</taxon>
    </lineage>
</organism>
<dbReference type="RefSeq" id="WP_301002230.1">
    <property type="nucleotide sequence ID" value="NZ_AP025739.1"/>
</dbReference>
<dbReference type="EMBL" id="AP025739">
    <property type="protein sequence ID" value="BDI32975.1"/>
    <property type="molecule type" value="Genomic_DNA"/>
</dbReference>
<gene>
    <name evidence="3" type="primary">pilT</name>
    <name evidence="3" type="ORF">CCAX7_50260</name>
</gene>
<sequence>MSETIGGQGQQPPYNRQPGVPQPGAQQRGGYAPQPQNGGGGYAPPPGQQPPQQGGYAPPTQPGYSQGVPGMEQMAAPQVKKKPIDQIHLDELLEIIIDMGGSDLHIAAGIPPVVRANGALVPTMYENCTPMDVQQMMYAILTDEQIQKFESTWELDFSYALQKRARFRVNIYKDKGAVAASLRLIPTKIPSLQDLQLPAIVEKLTHTKRGLILVTGPTGSGKSTTLAAMINHINTSRSEHVITIEDPIEYLHSHKMSVINQRELGSDTKSFPNALRACLREDPDIILVGEMRDLDTMQLAISAAETGHLVFATLHTNSAATSVDRIVDGFPPGQQSQVRLQLSNNIQAIIAQQLIPRANGQGRVAVQEIMIATPAIRNLIREAKAHQITSAIQTSGNVGMITTDQALRDHYMRGNISYESATSRAHNLEELKKMLAIDASESGSGGSGPAGYQRPQR</sequence>
<dbReference type="Gene3D" id="3.30.450.90">
    <property type="match status" value="1"/>
</dbReference>
<dbReference type="InterPro" id="IPR050921">
    <property type="entry name" value="T4SS_GSP_E_ATPase"/>
</dbReference>
<feature type="compositionally biased region" description="Polar residues" evidence="2">
    <location>
        <begin position="1"/>
        <end position="14"/>
    </location>
</feature>
<feature type="region of interest" description="Disordered" evidence="2">
    <location>
        <begin position="438"/>
        <end position="457"/>
    </location>
</feature>
<dbReference type="AlphaFoldDB" id="A0A402CPU9"/>
<evidence type="ECO:0000313" key="4">
    <source>
        <dbReference type="Proteomes" id="UP000287394"/>
    </source>
</evidence>
<dbReference type="SUPFAM" id="SSF52540">
    <property type="entry name" value="P-loop containing nucleoside triphosphate hydrolases"/>
    <property type="match status" value="1"/>
</dbReference>
<dbReference type="GO" id="GO:0016887">
    <property type="term" value="F:ATP hydrolysis activity"/>
    <property type="evidence" value="ECO:0007669"/>
    <property type="project" value="InterPro"/>
</dbReference>
<dbReference type="GO" id="GO:0005524">
    <property type="term" value="F:ATP binding"/>
    <property type="evidence" value="ECO:0007669"/>
    <property type="project" value="InterPro"/>
</dbReference>
<dbReference type="KEGG" id="ccot:CCAX7_50260"/>
<keyword evidence="4" id="KW-1185">Reference proteome</keyword>
<dbReference type="InterPro" id="IPR003593">
    <property type="entry name" value="AAA+_ATPase"/>
</dbReference>
<dbReference type="SUPFAM" id="SSF81995">
    <property type="entry name" value="beta-sandwich domain of Sec23/24"/>
    <property type="match status" value="1"/>
</dbReference>